<dbReference type="EMBL" id="CP014007">
    <property type="protein sequence ID" value="ANI81715.1"/>
    <property type="molecule type" value="Genomic_DNA"/>
</dbReference>
<dbReference type="Proteomes" id="UP000182314">
    <property type="component" value="Unassembled WGS sequence"/>
</dbReference>
<evidence type="ECO:0000259" key="10">
    <source>
        <dbReference type="PROSITE" id="PS51123"/>
    </source>
</evidence>
<feature type="region of interest" description="Disordered" evidence="8">
    <location>
        <begin position="288"/>
        <end position="312"/>
    </location>
</feature>
<keyword evidence="11" id="KW-0969">Cilium</keyword>
<dbReference type="GO" id="GO:0005886">
    <property type="term" value="C:plasma membrane"/>
    <property type="evidence" value="ECO:0007669"/>
    <property type="project" value="UniProtKB-SubCell"/>
</dbReference>
<evidence type="ECO:0000313" key="11">
    <source>
        <dbReference type="EMBL" id="ANI81715.1"/>
    </source>
</evidence>
<keyword evidence="4 9" id="KW-0812">Transmembrane</keyword>
<dbReference type="CDD" id="cd07185">
    <property type="entry name" value="OmpA_C-like"/>
    <property type="match status" value="1"/>
</dbReference>
<keyword evidence="3" id="KW-1003">Cell membrane</keyword>
<protein>
    <submittedName>
        <fullName evidence="12">Chemotaxis protein MotB</fullName>
    </submittedName>
    <submittedName>
        <fullName evidence="11">Flagellar motor protein MotB</fullName>
    </submittedName>
</protein>
<proteinExistence type="inferred from homology"/>
<reference evidence="11 13" key="2">
    <citation type="submission" date="2021-03" db="EMBL/GenBank/DDBJ databases">
        <authorList>
            <person name="Li Y."/>
            <person name="Li S."/>
            <person name="Chen M."/>
            <person name="Peng G."/>
            <person name="Tan Z."/>
            <person name="An Q."/>
        </authorList>
    </citation>
    <scope>NUCLEOTIDE SEQUENCE [LARGE SCALE GENOMIC DNA]</scope>
    <source>
        <strain evidence="11 13">Ola 51</strain>
    </source>
</reference>
<dbReference type="NCBIfam" id="NF006548">
    <property type="entry name" value="PRK09041.1"/>
    <property type="match status" value="1"/>
</dbReference>
<keyword evidence="5 9" id="KW-1133">Transmembrane helix</keyword>
<keyword evidence="11" id="KW-0966">Cell projection</keyword>
<dbReference type="SUPFAM" id="SSF103088">
    <property type="entry name" value="OmpA-like"/>
    <property type="match status" value="1"/>
</dbReference>
<evidence type="ECO:0000256" key="4">
    <source>
        <dbReference type="ARBA" id="ARBA00022692"/>
    </source>
</evidence>
<keyword evidence="13" id="KW-1185">Reference proteome</keyword>
<dbReference type="PANTHER" id="PTHR30329">
    <property type="entry name" value="STATOR ELEMENT OF FLAGELLAR MOTOR COMPLEX"/>
    <property type="match status" value="1"/>
</dbReference>
<evidence type="ECO:0000256" key="3">
    <source>
        <dbReference type="ARBA" id="ARBA00022475"/>
    </source>
</evidence>
<dbReference type="RefSeq" id="WP_064564305.1">
    <property type="nucleotide sequence ID" value="NZ_CP014007.2"/>
</dbReference>
<feature type="transmembrane region" description="Helical" evidence="9">
    <location>
        <begin position="28"/>
        <end position="47"/>
    </location>
</feature>
<keyword evidence="11" id="KW-0282">Flagellum</keyword>
<evidence type="ECO:0000313" key="14">
    <source>
        <dbReference type="Proteomes" id="UP000182314"/>
    </source>
</evidence>
<organism evidence="12 14">
    <name type="scientific">Kosakonia oryzae</name>
    <dbReference type="NCBI Taxonomy" id="497725"/>
    <lineage>
        <taxon>Bacteria</taxon>
        <taxon>Pseudomonadati</taxon>
        <taxon>Pseudomonadota</taxon>
        <taxon>Gammaproteobacteria</taxon>
        <taxon>Enterobacterales</taxon>
        <taxon>Enterobacteriaceae</taxon>
        <taxon>Kosakonia</taxon>
    </lineage>
</organism>
<keyword evidence="6 7" id="KW-0472">Membrane</keyword>
<evidence type="ECO:0000256" key="7">
    <source>
        <dbReference type="PROSITE-ProRule" id="PRU00473"/>
    </source>
</evidence>
<comment type="similarity">
    <text evidence="2">Belongs to the MotB family.</text>
</comment>
<feature type="domain" description="OmpA-like" evidence="10">
    <location>
        <begin position="147"/>
        <end position="267"/>
    </location>
</feature>
<accession>A0AA94KQT6</accession>
<comment type="subcellular location">
    <subcellularLocation>
        <location evidence="1">Cell membrane</location>
        <topology evidence="1">Single-pass membrane protein</topology>
    </subcellularLocation>
</comment>
<evidence type="ECO:0000313" key="12">
    <source>
        <dbReference type="EMBL" id="SFC75816.1"/>
    </source>
</evidence>
<evidence type="ECO:0000256" key="1">
    <source>
        <dbReference type="ARBA" id="ARBA00004162"/>
    </source>
</evidence>
<dbReference type="InterPro" id="IPR025713">
    <property type="entry name" value="MotB-like_N_dom"/>
</dbReference>
<evidence type="ECO:0000256" key="6">
    <source>
        <dbReference type="ARBA" id="ARBA00023136"/>
    </source>
</evidence>
<evidence type="ECO:0000256" key="8">
    <source>
        <dbReference type="SAM" id="MobiDB-lite"/>
    </source>
</evidence>
<dbReference type="Pfam" id="PF13677">
    <property type="entry name" value="MotB_plug"/>
    <property type="match status" value="1"/>
</dbReference>
<dbReference type="Gene3D" id="3.30.1330.60">
    <property type="entry name" value="OmpA-like domain"/>
    <property type="match status" value="1"/>
</dbReference>
<dbReference type="AlphaFoldDB" id="A0AA94KQT6"/>
<dbReference type="KEGG" id="kor:AWR26_05930"/>
<dbReference type="PANTHER" id="PTHR30329:SF18">
    <property type="entry name" value="MOTILITY PROTEIN B"/>
    <property type="match status" value="1"/>
</dbReference>
<evidence type="ECO:0000313" key="13">
    <source>
        <dbReference type="Proteomes" id="UP000078227"/>
    </source>
</evidence>
<dbReference type="Pfam" id="PF00691">
    <property type="entry name" value="OmpA"/>
    <property type="match status" value="1"/>
</dbReference>
<dbReference type="InterPro" id="IPR036737">
    <property type="entry name" value="OmpA-like_sf"/>
</dbReference>
<dbReference type="InterPro" id="IPR006665">
    <property type="entry name" value="OmpA-like"/>
</dbReference>
<dbReference type="InterPro" id="IPR050330">
    <property type="entry name" value="Bact_OuterMem_StrucFunc"/>
</dbReference>
<evidence type="ECO:0000256" key="5">
    <source>
        <dbReference type="ARBA" id="ARBA00022989"/>
    </source>
</evidence>
<evidence type="ECO:0000256" key="2">
    <source>
        <dbReference type="ARBA" id="ARBA00008914"/>
    </source>
</evidence>
<evidence type="ECO:0000256" key="9">
    <source>
        <dbReference type="SAM" id="Phobius"/>
    </source>
</evidence>
<gene>
    <name evidence="11" type="primary">motB</name>
    <name evidence="11" type="ORF">AWR26_05930</name>
    <name evidence="12" type="ORF">SAMN05216286_3120</name>
</gene>
<dbReference type="Proteomes" id="UP000078227">
    <property type="component" value="Chromosome"/>
</dbReference>
<dbReference type="PROSITE" id="PS51123">
    <property type="entry name" value="OMPA_2"/>
    <property type="match status" value="1"/>
</dbReference>
<dbReference type="EMBL" id="FOKO01000004">
    <property type="protein sequence ID" value="SFC75816.1"/>
    <property type="molecule type" value="Genomic_DNA"/>
</dbReference>
<name>A0AA94KQT6_9ENTR</name>
<sequence>MKKKSAATIVVRKFNRKKHESHGGSWKIAYADFMTAMMAFFLVMWLLSSSSPEQRIQIAEYFKVPLKNALAKGDKVSLSDSVIPGGGDDPVKNDGEVFKKTLNKIDEKKREANLKRARNKLQSLIQTDPRLNNFTSNLRLSLTDDGLLIQITDSADRPMFKVGSPVPESYMVNILQALVPVLNELPNRIIMTGHTDAQPYANGEAGYSNWELSSDRANASRRILISAGLGSNKFIRVIGTADTMVQSGTIANDPINRRISILVLSQERAKQILQEDVLLREPVSLLDDSKKTEQGAAAPAPESTVKTVMEKN</sequence>
<reference evidence="12 14" key="1">
    <citation type="submission" date="2016-10" db="EMBL/GenBank/DDBJ databases">
        <authorList>
            <person name="Varghese N."/>
            <person name="Submissions S."/>
        </authorList>
    </citation>
    <scope>NUCLEOTIDE SEQUENCE [LARGE SCALE GENOMIC DNA]</scope>
    <source>
        <strain evidence="12 14">CGMCC 1.7012</strain>
    </source>
</reference>